<feature type="region of interest" description="Disordered" evidence="1">
    <location>
        <begin position="104"/>
        <end position="127"/>
    </location>
</feature>
<dbReference type="Proteomes" id="UP000319257">
    <property type="component" value="Unassembled WGS sequence"/>
</dbReference>
<dbReference type="OrthoDB" id="3440400at2759"/>
<keyword evidence="2" id="KW-0732">Signal</keyword>
<organism evidence="3 4">
    <name type="scientific">Thyridium curvatum</name>
    <dbReference type="NCBI Taxonomy" id="1093900"/>
    <lineage>
        <taxon>Eukaryota</taxon>
        <taxon>Fungi</taxon>
        <taxon>Dikarya</taxon>
        <taxon>Ascomycota</taxon>
        <taxon>Pezizomycotina</taxon>
        <taxon>Sordariomycetes</taxon>
        <taxon>Sordariomycetidae</taxon>
        <taxon>Thyridiales</taxon>
        <taxon>Thyridiaceae</taxon>
        <taxon>Thyridium</taxon>
    </lineage>
</organism>
<evidence type="ECO:0000313" key="4">
    <source>
        <dbReference type="Proteomes" id="UP000319257"/>
    </source>
</evidence>
<name>A0A507AK74_9PEZI</name>
<dbReference type="AlphaFoldDB" id="A0A507AK74"/>
<feature type="compositionally biased region" description="Low complexity" evidence="1">
    <location>
        <begin position="169"/>
        <end position="181"/>
    </location>
</feature>
<gene>
    <name evidence="3" type="ORF">E0L32_008224</name>
</gene>
<dbReference type="GeneID" id="41975671"/>
<evidence type="ECO:0000256" key="1">
    <source>
        <dbReference type="SAM" id="MobiDB-lite"/>
    </source>
</evidence>
<keyword evidence="4" id="KW-1185">Reference proteome</keyword>
<feature type="region of interest" description="Disordered" evidence="1">
    <location>
        <begin position="146"/>
        <end position="181"/>
    </location>
</feature>
<feature type="chain" id="PRO_5021461083" evidence="2">
    <location>
        <begin position="17"/>
        <end position="181"/>
    </location>
</feature>
<protein>
    <submittedName>
        <fullName evidence="3">Uncharacterized protein</fullName>
    </submittedName>
</protein>
<comment type="caution">
    <text evidence="3">The sequence shown here is derived from an EMBL/GenBank/DDBJ whole genome shotgun (WGS) entry which is preliminary data.</text>
</comment>
<accession>A0A507AK74</accession>
<sequence length="181" mass="19581">MKFTTALVTLAAGASAMPWASHFGTGKHHRNTKDDVTVHIKVDQSPVRSSKLHASNFEICWLVCWPEAPTCPDGWVRDTAKNAPISSLPQADFAGLGEQTVLEQHEHGPASTDAEDPESLQSGGHQQARSFALTFVRRVGGEEVRREGLLRAAKQQPRSATRAARDGSPLANRLPRAAALD</sequence>
<evidence type="ECO:0000313" key="3">
    <source>
        <dbReference type="EMBL" id="TPX10835.1"/>
    </source>
</evidence>
<proteinExistence type="predicted"/>
<feature type="signal peptide" evidence="2">
    <location>
        <begin position="1"/>
        <end position="16"/>
    </location>
</feature>
<dbReference type="InParanoid" id="A0A507AK74"/>
<dbReference type="RefSeq" id="XP_030992546.1">
    <property type="nucleotide sequence ID" value="XM_031143055.1"/>
</dbReference>
<evidence type="ECO:0000256" key="2">
    <source>
        <dbReference type="SAM" id="SignalP"/>
    </source>
</evidence>
<dbReference type="EMBL" id="SKBQ01000053">
    <property type="protein sequence ID" value="TPX10835.1"/>
    <property type="molecule type" value="Genomic_DNA"/>
</dbReference>
<reference evidence="3 4" key="1">
    <citation type="submission" date="2019-06" db="EMBL/GenBank/DDBJ databases">
        <title>Draft genome sequence of the filamentous fungus Phialemoniopsis curvata isolated from diesel fuel.</title>
        <authorList>
            <person name="Varaljay V.A."/>
            <person name="Lyon W.J."/>
            <person name="Crouch A.L."/>
            <person name="Drake C.E."/>
            <person name="Hollomon J.M."/>
            <person name="Nadeau L.J."/>
            <person name="Nunn H.S."/>
            <person name="Stevenson B.S."/>
            <person name="Bojanowski C.L."/>
            <person name="Crookes-Goodson W.J."/>
        </authorList>
    </citation>
    <scope>NUCLEOTIDE SEQUENCE [LARGE SCALE GENOMIC DNA]</scope>
    <source>
        <strain evidence="3 4">D216</strain>
    </source>
</reference>